<dbReference type="EMBL" id="FOMS01000002">
    <property type="protein sequence ID" value="SFD64412.1"/>
    <property type="molecule type" value="Genomic_DNA"/>
</dbReference>
<accession>A0A1I1U0S1</accession>
<dbReference type="Proteomes" id="UP000325289">
    <property type="component" value="Unassembled WGS sequence"/>
</dbReference>
<keyword evidence="2" id="KW-1185">Reference proteome</keyword>
<dbReference type="Pfam" id="PF07845">
    <property type="entry name" value="DUF1636"/>
    <property type="match status" value="1"/>
</dbReference>
<dbReference type="InterPro" id="IPR012863">
    <property type="entry name" value="DUF1636"/>
</dbReference>
<dbReference type="OrthoDB" id="8364077at2"/>
<dbReference type="RefSeq" id="WP_149754505.1">
    <property type="nucleotide sequence ID" value="NZ_FOMS01000002.1"/>
</dbReference>
<protein>
    <recommendedName>
        <fullName evidence="3">Metal-binding protein</fullName>
    </recommendedName>
</protein>
<name>A0A1I1U0S1_9RHOB</name>
<dbReference type="AlphaFoldDB" id="A0A1I1U0S1"/>
<gene>
    <name evidence="1" type="ORF">SAMN04515678_10286</name>
</gene>
<proteinExistence type="predicted"/>
<evidence type="ECO:0008006" key="3">
    <source>
        <dbReference type="Google" id="ProtNLM"/>
    </source>
</evidence>
<evidence type="ECO:0000313" key="2">
    <source>
        <dbReference type="Proteomes" id="UP000325289"/>
    </source>
</evidence>
<evidence type="ECO:0000313" key="1">
    <source>
        <dbReference type="EMBL" id="SFD64412.1"/>
    </source>
</evidence>
<organism evidence="1 2">
    <name type="scientific">Roseivivax sediminis</name>
    <dbReference type="NCBI Taxonomy" id="936889"/>
    <lineage>
        <taxon>Bacteria</taxon>
        <taxon>Pseudomonadati</taxon>
        <taxon>Pseudomonadota</taxon>
        <taxon>Alphaproteobacteria</taxon>
        <taxon>Rhodobacterales</taxon>
        <taxon>Roseobacteraceae</taxon>
        <taxon>Roseivivax</taxon>
    </lineage>
</organism>
<sequence>MSVVLRLCRTCEGPDWAMLRTALEDLDVRIVPQDCMNGCADPVSMALQAPGRATYFFTGIDPEADAADIVATIRTYLEAPDGWIGDARPCGRLRLCLRGRVPAL</sequence>
<reference evidence="1 2" key="1">
    <citation type="submission" date="2016-10" db="EMBL/GenBank/DDBJ databases">
        <authorList>
            <person name="Varghese N."/>
            <person name="Submissions S."/>
        </authorList>
    </citation>
    <scope>NUCLEOTIDE SEQUENCE [LARGE SCALE GENOMIC DNA]</scope>
    <source>
        <strain evidence="2">YIM D21,KCTC 23444,ACCC 10710</strain>
    </source>
</reference>